<feature type="domain" description="Polymerase/histidinol phosphatase N-terminal" evidence="1">
    <location>
        <begin position="2"/>
        <end position="67"/>
    </location>
</feature>
<organism evidence="2 3">
    <name type="scientific">Desulfosporosinus acididurans</name>
    <dbReference type="NCBI Taxonomy" id="476652"/>
    <lineage>
        <taxon>Bacteria</taxon>
        <taxon>Bacillati</taxon>
        <taxon>Bacillota</taxon>
        <taxon>Clostridia</taxon>
        <taxon>Eubacteriales</taxon>
        <taxon>Desulfitobacteriaceae</taxon>
        <taxon>Desulfosporosinus</taxon>
    </lineage>
</organism>
<dbReference type="InterPro" id="IPR004013">
    <property type="entry name" value="PHP_dom"/>
</dbReference>
<dbReference type="GO" id="GO:0004534">
    <property type="term" value="F:5'-3' RNA exonuclease activity"/>
    <property type="evidence" value="ECO:0007669"/>
    <property type="project" value="TreeGrafter"/>
</dbReference>
<dbReference type="Proteomes" id="UP000036356">
    <property type="component" value="Unassembled WGS sequence"/>
</dbReference>
<dbReference type="PANTHER" id="PTHR42924">
    <property type="entry name" value="EXONUCLEASE"/>
    <property type="match status" value="1"/>
</dbReference>
<dbReference type="CDD" id="cd07438">
    <property type="entry name" value="PHP_HisPPase_AMP"/>
    <property type="match status" value="1"/>
</dbReference>
<gene>
    <name evidence="2" type="ORF">DEAC_c12970</name>
</gene>
<dbReference type="RefSeq" id="WP_047809188.1">
    <property type="nucleotide sequence ID" value="NZ_LDZY01000004.1"/>
</dbReference>
<dbReference type="GO" id="GO:0035312">
    <property type="term" value="F:5'-3' DNA exonuclease activity"/>
    <property type="evidence" value="ECO:0007669"/>
    <property type="project" value="TreeGrafter"/>
</dbReference>
<dbReference type="STRING" id="476652.DEAC_c12970"/>
<dbReference type="InterPro" id="IPR016195">
    <property type="entry name" value="Pol/histidinol_Pase-like"/>
</dbReference>
<evidence type="ECO:0000313" key="2">
    <source>
        <dbReference type="EMBL" id="KLU66631.1"/>
    </source>
</evidence>
<name>A0A0J1IPJ8_9FIRM</name>
<reference evidence="2 3" key="1">
    <citation type="submission" date="2015-06" db="EMBL/GenBank/DDBJ databases">
        <title>Draft genome of the moderately acidophilic sulfate reducer Candidatus Desulfosporosinus acididurans strain M1.</title>
        <authorList>
            <person name="Poehlein A."/>
            <person name="Petzsch P."/>
            <person name="Johnson B.D."/>
            <person name="Schloemann M."/>
            <person name="Daniel R."/>
            <person name="Muehling M."/>
        </authorList>
    </citation>
    <scope>NUCLEOTIDE SEQUENCE [LARGE SCALE GENOMIC DNA]</scope>
    <source>
        <strain evidence="2 3">M1</strain>
    </source>
</reference>
<dbReference type="EMBL" id="LDZY01000004">
    <property type="protein sequence ID" value="KLU66631.1"/>
    <property type="molecule type" value="Genomic_DNA"/>
</dbReference>
<dbReference type="PATRIC" id="fig|476652.3.peg.1334"/>
<dbReference type="SMART" id="SM00481">
    <property type="entry name" value="POLIIIAc"/>
    <property type="match status" value="1"/>
</dbReference>
<evidence type="ECO:0000259" key="1">
    <source>
        <dbReference type="SMART" id="SM00481"/>
    </source>
</evidence>
<comment type="caution">
    <text evidence="2">The sequence shown here is derived from an EMBL/GenBank/DDBJ whole genome shotgun (WGS) entry which is preliminary data.</text>
</comment>
<evidence type="ECO:0000313" key="3">
    <source>
        <dbReference type="Proteomes" id="UP000036356"/>
    </source>
</evidence>
<dbReference type="PANTHER" id="PTHR42924:SF3">
    <property type="entry name" value="POLYMERASE_HISTIDINOL PHOSPHATASE N-TERMINAL DOMAIN-CONTAINING PROTEIN"/>
    <property type="match status" value="1"/>
</dbReference>
<dbReference type="Gene3D" id="3.20.20.140">
    <property type="entry name" value="Metal-dependent hydrolases"/>
    <property type="match status" value="1"/>
</dbReference>
<accession>A0A0J1IPJ8</accession>
<protein>
    <recommendedName>
        <fullName evidence="1">Polymerase/histidinol phosphatase N-terminal domain-containing protein</fullName>
    </recommendedName>
</protein>
<dbReference type="Gene3D" id="1.10.150.650">
    <property type="match status" value="1"/>
</dbReference>
<dbReference type="Pfam" id="PF02811">
    <property type="entry name" value="PHP"/>
    <property type="match status" value="1"/>
</dbReference>
<dbReference type="InterPro" id="IPR003141">
    <property type="entry name" value="Pol/His_phosphatase_N"/>
</dbReference>
<keyword evidence="3" id="KW-1185">Reference proteome</keyword>
<dbReference type="AlphaFoldDB" id="A0A0J1IPJ8"/>
<proteinExistence type="predicted"/>
<sequence length="286" mass="31710">MIDLHVHTKISDNSLSIDEVIRQAKEKGITHLAITDHDTTKGLNDALCLGADLGVTIVPGIEISAYDYERNKRAHILGLYIEPGHSSLDRLCTPLIESRKQASYDMFLKILAAGYEITWEDVLKYAGGTGVYKQHLMHALLDKGYCEAIYDDLYKKLFHRGSSTHPQGEAFVPLEYVDVREAIQAVREAGGIPILAHPGQLDNFDAIDEWAEEGLGGIEVFHPSHNDTDRRQSLHYAQKHNLVITGGSDFHGFYSEKPVELGCPELGPECIKELSLSLKSAFASIV</sequence>
<dbReference type="SUPFAM" id="SSF89550">
    <property type="entry name" value="PHP domain-like"/>
    <property type="match status" value="1"/>
</dbReference>
<dbReference type="InterPro" id="IPR052018">
    <property type="entry name" value="PHP_domain"/>
</dbReference>